<feature type="chain" id="PRO_5047189498" evidence="2">
    <location>
        <begin position="21"/>
        <end position="68"/>
    </location>
</feature>
<comment type="caution">
    <text evidence="3">The sequence shown here is derived from an EMBL/GenBank/DDBJ whole genome shotgun (WGS) entry which is preliminary data.</text>
</comment>
<feature type="transmembrane region" description="Helical" evidence="1">
    <location>
        <begin position="36"/>
        <end position="55"/>
    </location>
</feature>
<keyword evidence="1" id="KW-0812">Transmembrane</keyword>
<keyword evidence="1" id="KW-1133">Transmembrane helix</keyword>
<proteinExistence type="predicted"/>
<keyword evidence="2" id="KW-0732">Signal</keyword>
<keyword evidence="4" id="KW-1185">Reference proteome</keyword>
<gene>
    <name evidence="3" type="ORF">GTP69_24640</name>
</gene>
<dbReference type="RefSeq" id="WP_161057346.1">
    <property type="nucleotide sequence ID" value="NZ_WWCT01000024.1"/>
</dbReference>
<keyword evidence="1" id="KW-0472">Membrane</keyword>
<name>A0ABW9W7M2_9BURK</name>
<evidence type="ECO:0000256" key="2">
    <source>
        <dbReference type="SAM" id="SignalP"/>
    </source>
</evidence>
<reference evidence="3 4" key="1">
    <citation type="submission" date="2019-12" db="EMBL/GenBank/DDBJ databases">
        <title>Novel species isolated from a subtropical stream in China.</title>
        <authorList>
            <person name="Lu H."/>
        </authorList>
    </citation>
    <scope>NUCLEOTIDE SEQUENCE [LARGE SCALE GENOMIC DNA]</scope>
    <source>
        <strain evidence="3 4">CY42W</strain>
    </source>
</reference>
<feature type="signal peptide" evidence="2">
    <location>
        <begin position="1"/>
        <end position="20"/>
    </location>
</feature>
<sequence>MKKTLYASLLAACLSAPAFAASNKFVAQTPDEPMHRRAVLLCMAVMVGLQSLRYLPKLPARRTVKSGE</sequence>
<dbReference type="Proteomes" id="UP000642144">
    <property type="component" value="Unassembled WGS sequence"/>
</dbReference>
<organism evidence="3 4">
    <name type="scientific">Duganella levis</name>
    <dbReference type="NCBI Taxonomy" id="2692169"/>
    <lineage>
        <taxon>Bacteria</taxon>
        <taxon>Pseudomonadati</taxon>
        <taxon>Pseudomonadota</taxon>
        <taxon>Betaproteobacteria</taxon>
        <taxon>Burkholderiales</taxon>
        <taxon>Oxalobacteraceae</taxon>
        <taxon>Telluria group</taxon>
        <taxon>Duganella</taxon>
    </lineage>
</organism>
<dbReference type="EMBL" id="WWCT01000024">
    <property type="protein sequence ID" value="MYN29594.1"/>
    <property type="molecule type" value="Genomic_DNA"/>
</dbReference>
<evidence type="ECO:0000313" key="3">
    <source>
        <dbReference type="EMBL" id="MYN29594.1"/>
    </source>
</evidence>
<accession>A0ABW9W7M2</accession>
<protein>
    <submittedName>
        <fullName evidence="3">Uncharacterized protein</fullName>
    </submittedName>
</protein>
<evidence type="ECO:0000256" key="1">
    <source>
        <dbReference type="SAM" id="Phobius"/>
    </source>
</evidence>
<evidence type="ECO:0000313" key="4">
    <source>
        <dbReference type="Proteomes" id="UP000642144"/>
    </source>
</evidence>